<dbReference type="SUPFAM" id="SSF52343">
    <property type="entry name" value="Ferredoxin reductase-like, C-terminal NADP-linked domain"/>
    <property type="match status" value="1"/>
</dbReference>
<name>A0A8H5AQ74_9AGAR</name>
<keyword evidence="11 15" id="KW-0472">Membrane</keyword>
<dbReference type="Proteomes" id="UP000567179">
    <property type="component" value="Unassembled WGS sequence"/>
</dbReference>
<keyword evidence="12" id="KW-0325">Glycoprotein</keyword>
<dbReference type="Pfam" id="PF01794">
    <property type="entry name" value="Ferric_reduct"/>
    <property type="match status" value="1"/>
</dbReference>
<dbReference type="InterPro" id="IPR039261">
    <property type="entry name" value="FNR_nucleotide-bd"/>
</dbReference>
<feature type="transmembrane region" description="Helical" evidence="15">
    <location>
        <begin position="138"/>
        <end position="162"/>
    </location>
</feature>
<evidence type="ECO:0000256" key="9">
    <source>
        <dbReference type="ARBA" id="ARBA00023002"/>
    </source>
</evidence>
<dbReference type="EMBL" id="JAACJJ010000062">
    <property type="protein sequence ID" value="KAF5309051.1"/>
    <property type="molecule type" value="Genomic_DNA"/>
</dbReference>
<dbReference type="GO" id="GO:0006879">
    <property type="term" value="P:intracellular iron ion homeostasis"/>
    <property type="evidence" value="ECO:0007669"/>
    <property type="project" value="TreeGrafter"/>
</dbReference>
<keyword evidence="6 15" id="KW-0812">Transmembrane</keyword>
<dbReference type="InterPro" id="IPR017927">
    <property type="entry name" value="FAD-bd_FR_type"/>
</dbReference>
<dbReference type="GO" id="GO:0015677">
    <property type="term" value="P:copper ion import"/>
    <property type="evidence" value="ECO:0007669"/>
    <property type="project" value="TreeGrafter"/>
</dbReference>
<gene>
    <name evidence="17" type="ORF">D9619_013570</name>
</gene>
<evidence type="ECO:0000313" key="18">
    <source>
        <dbReference type="Proteomes" id="UP000567179"/>
    </source>
</evidence>
<keyword evidence="10" id="KW-0406">Ion transport</keyword>
<feature type="compositionally biased region" description="Basic and acidic residues" evidence="14">
    <location>
        <begin position="586"/>
        <end position="596"/>
    </location>
</feature>
<evidence type="ECO:0000256" key="12">
    <source>
        <dbReference type="ARBA" id="ARBA00023180"/>
    </source>
</evidence>
<evidence type="ECO:0000256" key="15">
    <source>
        <dbReference type="SAM" id="Phobius"/>
    </source>
</evidence>
<dbReference type="GO" id="GO:0006826">
    <property type="term" value="P:iron ion transport"/>
    <property type="evidence" value="ECO:0007669"/>
    <property type="project" value="TreeGrafter"/>
</dbReference>
<feature type="compositionally biased region" description="Polar residues" evidence="14">
    <location>
        <begin position="568"/>
        <end position="585"/>
    </location>
</feature>
<dbReference type="GO" id="GO:0005886">
    <property type="term" value="C:plasma membrane"/>
    <property type="evidence" value="ECO:0007669"/>
    <property type="project" value="UniProtKB-SubCell"/>
</dbReference>
<dbReference type="Gene3D" id="3.40.50.80">
    <property type="entry name" value="Nucleotide-binding domain of ferredoxin-NADP reductase (FNR) module"/>
    <property type="match status" value="1"/>
</dbReference>
<dbReference type="CDD" id="cd06186">
    <property type="entry name" value="NOX_Duox_like_FAD_NADP"/>
    <property type="match status" value="1"/>
</dbReference>
<evidence type="ECO:0000256" key="5">
    <source>
        <dbReference type="ARBA" id="ARBA00022475"/>
    </source>
</evidence>
<evidence type="ECO:0000256" key="8">
    <source>
        <dbReference type="ARBA" id="ARBA00022989"/>
    </source>
</evidence>
<dbReference type="InterPro" id="IPR013130">
    <property type="entry name" value="Fe3_Rdtase_TM_dom"/>
</dbReference>
<evidence type="ECO:0000256" key="10">
    <source>
        <dbReference type="ARBA" id="ARBA00023065"/>
    </source>
</evidence>
<feature type="transmembrane region" description="Helical" evidence="15">
    <location>
        <begin position="433"/>
        <end position="455"/>
    </location>
</feature>
<keyword evidence="5" id="KW-1003">Cell membrane</keyword>
<evidence type="ECO:0000256" key="11">
    <source>
        <dbReference type="ARBA" id="ARBA00023136"/>
    </source>
</evidence>
<sequence length="703" mass="76631">MSSTTYNGANMDTTARHINDASFLYRVDIFLVALIAAYALARFPRAFALLGTSSDWASGHFLRSVAFRPSRNQYQSAYPPTPPTLKEHYSTGSSDDNHALYFRQTNEKGSAATMRFPPHIPVVPRALYPLLTPMRARILPGFSAAQILILATYFYSLVYATFYRSNVFLDPARTGWIAVSQLPFVFALAQKNNVLGSIVGHGYERLNFLHRFAGKLVVLAANIHSIHYFYAWSINGTFTKSIKSPSNTWGLVTLVCIDSIYFFSTDYFRQKAYNVFLSTHVLGFVIVLPAVYLHKPSVFLYVVASLGFFLFDHLLRMLKTRLTTATLRPIPDLDVTRVEIPALNAGWRAGQHVRLRILSAGMGWGGWAEAHPFTIASVTHTEDGLVLMCKRSGGWTRRMYELAKAGGYTEGGVGGRSVRVAVEGPYGGPQQTIYASFSAAILVAGGSGITYALSILEDLVRRDLAGESRVKVIELIWIIPDPICLAPLLPALSALLAKSVYTPVRISVFYSRAPTGKQPAFFSHAAARPHHFDSASPLLHTPSTRAHPRRPTALALNTKDAVADLHRTPTNGSTAPLNVKRSGSGSKDKSERRKEPSSPVSPVSPSSPSEQAHLPTGMTLAPGRPRLQKFVEGALQRAVTLGGAGASRHNRIKDEQLGLSGLVIGVCGPVGLADDVATAVAGVEPLRRNQIGGIEVCEEVFGW</sequence>
<evidence type="ECO:0000256" key="7">
    <source>
        <dbReference type="ARBA" id="ARBA00022982"/>
    </source>
</evidence>
<accession>A0A8H5AQ74</accession>
<comment type="catalytic activity">
    <reaction evidence="13">
        <text>2 a Fe(II)-siderophore + NADP(+) + H(+) = 2 a Fe(III)-siderophore + NADPH</text>
        <dbReference type="Rhea" id="RHEA:28795"/>
        <dbReference type="Rhea" id="RHEA-COMP:11342"/>
        <dbReference type="Rhea" id="RHEA-COMP:11344"/>
        <dbReference type="ChEBI" id="CHEBI:15378"/>
        <dbReference type="ChEBI" id="CHEBI:29033"/>
        <dbReference type="ChEBI" id="CHEBI:29034"/>
        <dbReference type="ChEBI" id="CHEBI:57783"/>
        <dbReference type="ChEBI" id="CHEBI:58349"/>
        <dbReference type="EC" id="1.16.1.9"/>
    </reaction>
</comment>
<evidence type="ECO:0000256" key="3">
    <source>
        <dbReference type="ARBA" id="ARBA00012668"/>
    </source>
</evidence>
<evidence type="ECO:0000256" key="6">
    <source>
        <dbReference type="ARBA" id="ARBA00022692"/>
    </source>
</evidence>
<keyword evidence="7" id="KW-0249">Electron transport</keyword>
<feature type="transmembrane region" description="Helical" evidence="15">
    <location>
        <begin position="275"/>
        <end position="292"/>
    </location>
</feature>
<dbReference type="InterPro" id="IPR013121">
    <property type="entry name" value="Fe_red_NAD-bd_6"/>
</dbReference>
<dbReference type="InterPro" id="IPR013112">
    <property type="entry name" value="FAD-bd_8"/>
</dbReference>
<protein>
    <recommendedName>
        <fullName evidence="3">ferric-chelate reductase (NADPH)</fullName>
        <ecNumber evidence="3">1.16.1.9</ecNumber>
    </recommendedName>
</protein>
<dbReference type="InterPro" id="IPR017938">
    <property type="entry name" value="Riboflavin_synthase-like_b-brl"/>
</dbReference>
<dbReference type="Pfam" id="PF08022">
    <property type="entry name" value="FAD_binding_8"/>
    <property type="match status" value="1"/>
</dbReference>
<evidence type="ECO:0000259" key="16">
    <source>
        <dbReference type="PROSITE" id="PS51384"/>
    </source>
</evidence>
<evidence type="ECO:0000256" key="1">
    <source>
        <dbReference type="ARBA" id="ARBA00004651"/>
    </source>
</evidence>
<feature type="transmembrane region" description="Helical" evidence="15">
    <location>
        <begin position="212"/>
        <end position="234"/>
    </location>
</feature>
<keyword evidence="9" id="KW-0560">Oxidoreductase</keyword>
<proteinExistence type="inferred from homology"/>
<keyword evidence="4" id="KW-0813">Transport</keyword>
<dbReference type="OrthoDB" id="17725at2759"/>
<dbReference type="AlphaFoldDB" id="A0A8H5AQ74"/>
<feature type="compositionally biased region" description="Low complexity" evidence="14">
    <location>
        <begin position="597"/>
        <end position="609"/>
    </location>
</feature>
<feature type="transmembrane region" description="Helical" evidence="15">
    <location>
        <begin position="246"/>
        <end position="263"/>
    </location>
</feature>
<evidence type="ECO:0000256" key="2">
    <source>
        <dbReference type="ARBA" id="ARBA00006278"/>
    </source>
</evidence>
<feature type="transmembrane region" description="Helical" evidence="15">
    <location>
        <begin position="23"/>
        <end position="41"/>
    </location>
</feature>
<comment type="similarity">
    <text evidence="2">Belongs to the ferric reductase (FRE) family.</text>
</comment>
<dbReference type="EC" id="1.16.1.9" evidence="3"/>
<dbReference type="InterPro" id="IPR051410">
    <property type="entry name" value="Ferric/Cupric_Reductase"/>
</dbReference>
<comment type="caution">
    <text evidence="17">The sequence shown here is derived from an EMBL/GenBank/DDBJ whole genome shotgun (WGS) entry which is preliminary data.</text>
</comment>
<dbReference type="PANTHER" id="PTHR32361:SF9">
    <property type="entry name" value="FERRIC REDUCTASE TRANSMEMBRANE COMPONENT 3-RELATED"/>
    <property type="match status" value="1"/>
</dbReference>
<dbReference type="PANTHER" id="PTHR32361">
    <property type="entry name" value="FERRIC/CUPRIC REDUCTASE TRANSMEMBRANE COMPONENT"/>
    <property type="match status" value="1"/>
</dbReference>
<keyword evidence="8 15" id="KW-1133">Transmembrane helix</keyword>
<evidence type="ECO:0000256" key="13">
    <source>
        <dbReference type="ARBA" id="ARBA00048483"/>
    </source>
</evidence>
<dbReference type="Pfam" id="PF08030">
    <property type="entry name" value="NAD_binding_6"/>
    <property type="match status" value="1"/>
</dbReference>
<keyword evidence="18" id="KW-1185">Reference proteome</keyword>
<evidence type="ECO:0000256" key="14">
    <source>
        <dbReference type="SAM" id="MobiDB-lite"/>
    </source>
</evidence>
<organism evidence="17 18">
    <name type="scientific">Psilocybe cf. subviscida</name>
    <dbReference type="NCBI Taxonomy" id="2480587"/>
    <lineage>
        <taxon>Eukaryota</taxon>
        <taxon>Fungi</taxon>
        <taxon>Dikarya</taxon>
        <taxon>Basidiomycota</taxon>
        <taxon>Agaricomycotina</taxon>
        <taxon>Agaricomycetes</taxon>
        <taxon>Agaricomycetidae</taxon>
        <taxon>Agaricales</taxon>
        <taxon>Agaricineae</taxon>
        <taxon>Strophariaceae</taxon>
        <taxon>Psilocybe</taxon>
    </lineage>
</organism>
<evidence type="ECO:0000313" key="17">
    <source>
        <dbReference type="EMBL" id="KAF5309051.1"/>
    </source>
</evidence>
<reference evidence="17 18" key="1">
    <citation type="journal article" date="2020" name="ISME J.">
        <title>Uncovering the hidden diversity of litter-decomposition mechanisms in mushroom-forming fungi.</title>
        <authorList>
            <person name="Floudas D."/>
            <person name="Bentzer J."/>
            <person name="Ahren D."/>
            <person name="Johansson T."/>
            <person name="Persson P."/>
            <person name="Tunlid A."/>
        </authorList>
    </citation>
    <scope>NUCLEOTIDE SEQUENCE [LARGE SCALE GENOMIC DNA]</scope>
    <source>
        <strain evidence="17 18">CBS 101986</strain>
    </source>
</reference>
<comment type="subcellular location">
    <subcellularLocation>
        <location evidence="1">Cell membrane</location>
        <topology evidence="1">Multi-pass membrane protein</topology>
    </subcellularLocation>
</comment>
<feature type="transmembrane region" description="Helical" evidence="15">
    <location>
        <begin position="475"/>
        <end position="497"/>
    </location>
</feature>
<dbReference type="PROSITE" id="PS51384">
    <property type="entry name" value="FAD_FR"/>
    <property type="match status" value="1"/>
</dbReference>
<feature type="domain" description="FAD-binding FR-type" evidence="16">
    <location>
        <begin position="310"/>
        <end position="432"/>
    </location>
</feature>
<dbReference type="SFLD" id="SFLDS00052">
    <property type="entry name" value="Ferric_Reductase_Domain"/>
    <property type="match status" value="1"/>
</dbReference>
<dbReference type="SUPFAM" id="SSF63380">
    <property type="entry name" value="Riboflavin synthase domain-like"/>
    <property type="match status" value="1"/>
</dbReference>
<dbReference type="SFLD" id="SFLDG01168">
    <property type="entry name" value="Ferric_reductase_subgroup_(FRE"/>
    <property type="match status" value="1"/>
</dbReference>
<evidence type="ECO:0000256" key="4">
    <source>
        <dbReference type="ARBA" id="ARBA00022448"/>
    </source>
</evidence>
<dbReference type="GO" id="GO:0052851">
    <property type="term" value="F:ferric-chelate reductase (NADPH) activity"/>
    <property type="evidence" value="ECO:0007669"/>
    <property type="project" value="UniProtKB-EC"/>
</dbReference>
<feature type="transmembrane region" description="Helical" evidence="15">
    <location>
        <begin position="298"/>
        <end position="315"/>
    </location>
</feature>
<feature type="region of interest" description="Disordered" evidence="14">
    <location>
        <begin position="565"/>
        <end position="619"/>
    </location>
</feature>